<feature type="domain" description="Reverse transcriptase" evidence="1">
    <location>
        <begin position="507"/>
        <end position="724"/>
    </location>
</feature>
<gene>
    <name evidence="4" type="primary">LOC111308033</name>
</gene>
<dbReference type="RefSeq" id="XP_022762128.1">
    <property type="nucleotide sequence ID" value="XM_022906393.1"/>
</dbReference>
<dbReference type="Pfam" id="PF03372">
    <property type="entry name" value="Exo_endo_phos"/>
    <property type="match status" value="1"/>
</dbReference>
<dbReference type="PANTHER" id="PTHR33116">
    <property type="entry name" value="REVERSE TRANSCRIPTASE ZINC-BINDING DOMAIN-CONTAINING PROTEIN-RELATED-RELATED"/>
    <property type="match status" value="1"/>
</dbReference>
<evidence type="ECO:0000313" key="4">
    <source>
        <dbReference type="RefSeq" id="XP_022762128.1"/>
    </source>
</evidence>
<feature type="domain" description="Endonuclease/exonuclease/phosphatase" evidence="2">
    <location>
        <begin position="153"/>
        <end position="315"/>
    </location>
</feature>
<dbReference type="Pfam" id="PF00078">
    <property type="entry name" value="RVT_1"/>
    <property type="match status" value="1"/>
</dbReference>
<keyword evidence="3" id="KW-1185">Reference proteome</keyword>
<dbReference type="InterPro" id="IPR043502">
    <property type="entry name" value="DNA/RNA_pol_sf"/>
</dbReference>
<dbReference type="PANTHER" id="PTHR33116:SF78">
    <property type="entry name" value="OS12G0587133 PROTEIN"/>
    <property type="match status" value="1"/>
</dbReference>
<dbReference type="GeneID" id="111308033"/>
<dbReference type="GO" id="GO:0003824">
    <property type="term" value="F:catalytic activity"/>
    <property type="evidence" value="ECO:0007669"/>
    <property type="project" value="InterPro"/>
</dbReference>
<accession>A0A6P6ABE8</accession>
<protein>
    <submittedName>
        <fullName evidence="4">Uncharacterized protein LOC111308033</fullName>
    </submittedName>
</protein>
<dbReference type="Proteomes" id="UP000515121">
    <property type="component" value="Unplaced"/>
</dbReference>
<dbReference type="SUPFAM" id="SSF56219">
    <property type="entry name" value="DNase I-like"/>
    <property type="match status" value="1"/>
</dbReference>
<dbReference type="KEGG" id="dzi:111308033"/>
<dbReference type="AlphaFoldDB" id="A0A6P6ABE8"/>
<dbReference type="InterPro" id="IPR036691">
    <property type="entry name" value="Endo/exonu/phosph_ase_sf"/>
</dbReference>
<dbReference type="OrthoDB" id="1739308at2759"/>
<proteinExistence type="predicted"/>
<evidence type="ECO:0000259" key="2">
    <source>
        <dbReference type="Pfam" id="PF03372"/>
    </source>
</evidence>
<evidence type="ECO:0000259" key="1">
    <source>
        <dbReference type="Pfam" id="PF00078"/>
    </source>
</evidence>
<dbReference type="CDD" id="cd01650">
    <property type="entry name" value="RT_nLTR_like"/>
    <property type="match status" value="1"/>
</dbReference>
<evidence type="ECO:0000313" key="3">
    <source>
        <dbReference type="Proteomes" id="UP000515121"/>
    </source>
</evidence>
<dbReference type="InterPro" id="IPR005135">
    <property type="entry name" value="Endo/exonuclease/phosphatase"/>
</dbReference>
<organism evidence="3 4">
    <name type="scientific">Durio zibethinus</name>
    <name type="common">Durian</name>
    <dbReference type="NCBI Taxonomy" id="66656"/>
    <lineage>
        <taxon>Eukaryota</taxon>
        <taxon>Viridiplantae</taxon>
        <taxon>Streptophyta</taxon>
        <taxon>Embryophyta</taxon>
        <taxon>Tracheophyta</taxon>
        <taxon>Spermatophyta</taxon>
        <taxon>Magnoliopsida</taxon>
        <taxon>eudicotyledons</taxon>
        <taxon>Gunneridae</taxon>
        <taxon>Pentapetalae</taxon>
        <taxon>rosids</taxon>
        <taxon>malvids</taxon>
        <taxon>Malvales</taxon>
        <taxon>Malvaceae</taxon>
        <taxon>Helicteroideae</taxon>
        <taxon>Durio</taxon>
    </lineage>
</organism>
<dbReference type="InterPro" id="IPR000477">
    <property type="entry name" value="RT_dom"/>
</dbReference>
<sequence length="910" mass="103797">MDIPRFIDVMLRNGTITSISVTVPWMPPKCQHCKVYGHSEKTCPHKALVVETKVWLPKRKNDGKTSNNSEVEVKKKVGDEISPKRVRRGVVSTRELKLAVTSGSTNRFEVLDKVDEVKANAETNQNDTARPELHETMLEEVVVNSPRRTRAASAGVAELMKQLKNKKRGLNAPLKQKEFIVRIRTLQVDISCLLETRVKQNNMKQVLSNHFATWSVFHNYSTAYNGRIWFLWKSELNVELVADKDQSITCGVQYGTQNVYVTTIYGCDSEKDRRRLWTHLLTLHNRIADGVWILAGDFNIVAHPSESSDFNGSQVASLSVREFQNCMKKLGKREELAAAQIAALTQPARGDARRETKLISELHELLKAEKSLLRKKSRIQWSKEEDMNTGSFHRMVAAKQKKSTIKVLYDGEGNRLDTFSQISEEVVEFFKQLLGTVDDITREEINKAIFSQHSGKAVGPAGYNAHFIKFAWSIVGEDVARTIANFFQNGELLLAFNYTIIALVLPTLVSKNRSAFIKGRSITDNVLLAQELVRGYSRTMLSSRCALKIDLKKAFDSLNWDLLIIVLEAMRFPWRFINWVKSCITMPLFSLSINGGLVGYFKGARGVRQEDPMLPSLFVVAMNVVLRLLDTAAAHRVFSYHPKCKKIQLTRLSFADDLLIFTKWNLKSIQKVLELFYSFSDLQLNFTKSELYCTGVSRDKIDEILVAARFKHGSLPVRYLGVPLVTRRLSVGDCTPLVQKITARIQCWATRHLAYAGRLQLIQSVIFSLHNYWCRHFILPKQILKKITQLCLRFFWKGQTSIIKGAQVIWQVICRPKSKGGLELKDIEVWHQVCVLRRLWSIFTQAGSLWIAWIQSYVLKGRSIWEIPISHSCSWGLKKMLKLRSIASKFLTHTENGLIWKVPNYSTASV</sequence>
<dbReference type="SUPFAM" id="SSF56672">
    <property type="entry name" value="DNA/RNA polymerases"/>
    <property type="match status" value="1"/>
</dbReference>
<reference evidence="4" key="1">
    <citation type="submission" date="2025-08" db="UniProtKB">
        <authorList>
            <consortium name="RefSeq"/>
        </authorList>
    </citation>
    <scope>IDENTIFICATION</scope>
    <source>
        <tissue evidence="4">Fruit stalk</tissue>
    </source>
</reference>
<name>A0A6P6ABE8_DURZI</name>
<dbReference type="Gene3D" id="3.60.10.10">
    <property type="entry name" value="Endonuclease/exonuclease/phosphatase"/>
    <property type="match status" value="1"/>
</dbReference>